<feature type="compositionally biased region" description="Pro residues" evidence="1">
    <location>
        <begin position="147"/>
        <end position="156"/>
    </location>
</feature>
<evidence type="ECO:0000313" key="3">
    <source>
        <dbReference type="EMBL" id="PIO42672.1"/>
    </source>
</evidence>
<feature type="region of interest" description="Disordered" evidence="1">
    <location>
        <begin position="22"/>
        <end position="68"/>
    </location>
</feature>
<dbReference type="RefSeq" id="WP_100003305.1">
    <property type="nucleotide sequence ID" value="NZ_CP017943.1"/>
</dbReference>
<protein>
    <recommendedName>
        <fullName evidence="2">SH3b domain-containing protein</fullName>
    </recommendedName>
</protein>
<keyword evidence="4" id="KW-1185">Reference proteome</keyword>
<accession>A0A2N9VT54</accession>
<dbReference type="InterPro" id="IPR003646">
    <property type="entry name" value="SH3-like_bac-type"/>
</dbReference>
<dbReference type="OrthoDB" id="7433551at2"/>
<sequence>MRKFLFWATIIVTGDFWLGSHQKDARRPPPLSVSEPLATPSSASDPPAEQALETDPAANPTQAAPTEPQHAATRLLFVRGKRVALRSGPDKGFTIIDRYDIGREVTLLESQTDWSHVRDNLTRRDGWISSNLLSESKPEETAKRETPPPQKAPPKPKIAMPDIRDTTIIQSIIAQSISVYPGTCACPYNTDRAGRKCGRRSAYNRGGGYAPICFPQDVSKEMISAFRARQ</sequence>
<proteinExistence type="predicted"/>
<dbReference type="Gene3D" id="2.30.30.40">
    <property type="entry name" value="SH3 Domains"/>
    <property type="match status" value="1"/>
</dbReference>
<dbReference type="Proteomes" id="UP000232163">
    <property type="component" value="Unassembled WGS sequence"/>
</dbReference>
<evidence type="ECO:0000313" key="4">
    <source>
        <dbReference type="Proteomes" id="UP000232163"/>
    </source>
</evidence>
<dbReference type="Pfam" id="PF08239">
    <property type="entry name" value="SH3_3"/>
    <property type="match status" value="1"/>
</dbReference>
<feature type="region of interest" description="Disordered" evidence="1">
    <location>
        <begin position="132"/>
        <end position="159"/>
    </location>
</feature>
<gene>
    <name evidence="3" type="ORF">B5P45_22165</name>
</gene>
<dbReference type="AlphaFoldDB" id="A0A2N9VT54"/>
<reference evidence="4" key="1">
    <citation type="journal article" date="2017" name="Int J Environ Stud">
        <title>Does the Miocene-Pliocene relict legume Oxytropis triphylla form nitrogen-fixing nodules with a combination of bacterial strains?</title>
        <authorList>
            <person name="Safronova V."/>
            <person name="Belimov A."/>
            <person name="Sazanova A."/>
            <person name="Kuznetsova I."/>
            <person name="Popova J."/>
            <person name="Andronov E."/>
            <person name="Verkhozina A."/>
            <person name="Tikhonovich I."/>
        </authorList>
    </citation>
    <scope>NUCLEOTIDE SEQUENCE [LARGE SCALE GENOMIC DNA]</scope>
    <source>
        <strain evidence="4">Tri-38</strain>
    </source>
</reference>
<dbReference type="EMBL" id="MZMT01000050">
    <property type="protein sequence ID" value="PIO42672.1"/>
    <property type="molecule type" value="Genomic_DNA"/>
</dbReference>
<evidence type="ECO:0000256" key="1">
    <source>
        <dbReference type="SAM" id="MobiDB-lite"/>
    </source>
</evidence>
<feature type="compositionally biased region" description="Basic and acidic residues" evidence="1">
    <location>
        <begin position="136"/>
        <end position="146"/>
    </location>
</feature>
<feature type="domain" description="SH3b" evidence="2">
    <location>
        <begin position="82"/>
        <end position="134"/>
    </location>
</feature>
<evidence type="ECO:0000259" key="2">
    <source>
        <dbReference type="Pfam" id="PF08239"/>
    </source>
</evidence>
<name>A0A2N9VT54_9HYPH</name>
<comment type="caution">
    <text evidence="3">The sequence shown here is derived from an EMBL/GenBank/DDBJ whole genome shotgun (WGS) entry which is preliminary data.</text>
</comment>
<organism evidence="3 4">
    <name type="scientific">Phyllobacterium zundukense</name>
    <dbReference type="NCBI Taxonomy" id="1867719"/>
    <lineage>
        <taxon>Bacteria</taxon>
        <taxon>Pseudomonadati</taxon>
        <taxon>Pseudomonadota</taxon>
        <taxon>Alphaproteobacteria</taxon>
        <taxon>Hyphomicrobiales</taxon>
        <taxon>Phyllobacteriaceae</taxon>
        <taxon>Phyllobacterium</taxon>
    </lineage>
</organism>